<dbReference type="EMBL" id="CM001403">
    <property type="protein sequence ID" value="EHQ27926.1"/>
    <property type="molecule type" value="Genomic_DNA"/>
</dbReference>
<keyword evidence="4 7" id="KW-0812">Transmembrane</keyword>
<keyword evidence="11" id="KW-1185">Reference proteome</keyword>
<evidence type="ECO:0000259" key="9">
    <source>
        <dbReference type="Pfam" id="PF07715"/>
    </source>
</evidence>
<accession>H1Y2E6</accession>
<keyword evidence="8" id="KW-0732">Signal</keyword>
<dbReference type="NCBIfam" id="TIGR04056">
    <property type="entry name" value="OMP_RagA_SusC"/>
    <property type="match status" value="1"/>
</dbReference>
<evidence type="ECO:0000256" key="6">
    <source>
        <dbReference type="ARBA" id="ARBA00023237"/>
    </source>
</evidence>
<evidence type="ECO:0000256" key="7">
    <source>
        <dbReference type="PROSITE-ProRule" id="PRU01360"/>
    </source>
</evidence>
<dbReference type="InterPro" id="IPR037066">
    <property type="entry name" value="Plug_dom_sf"/>
</dbReference>
<evidence type="ECO:0000313" key="10">
    <source>
        <dbReference type="EMBL" id="EHQ27926.1"/>
    </source>
</evidence>
<dbReference type="Pfam" id="PF07715">
    <property type="entry name" value="Plug"/>
    <property type="match status" value="1"/>
</dbReference>
<dbReference type="HOGENOM" id="CLU_004317_1_0_10"/>
<keyword evidence="6 7" id="KW-0998">Cell outer membrane</keyword>
<evidence type="ECO:0000256" key="2">
    <source>
        <dbReference type="ARBA" id="ARBA00022448"/>
    </source>
</evidence>
<dbReference type="Gene3D" id="2.170.130.10">
    <property type="entry name" value="TonB-dependent receptor, plug domain"/>
    <property type="match status" value="1"/>
</dbReference>
<organism evidence="10 11">
    <name type="scientific">Mucilaginibacter paludis DSM 18603</name>
    <dbReference type="NCBI Taxonomy" id="714943"/>
    <lineage>
        <taxon>Bacteria</taxon>
        <taxon>Pseudomonadati</taxon>
        <taxon>Bacteroidota</taxon>
        <taxon>Sphingobacteriia</taxon>
        <taxon>Sphingobacteriales</taxon>
        <taxon>Sphingobacteriaceae</taxon>
        <taxon>Mucilaginibacter</taxon>
    </lineage>
</organism>
<dbReference type="Gene3D" id="2.60.40.1120">
    <property type="entry name" value="Carboxypeptidase-like, regulatory domain"/>
    <property type="match status" value="1"/>
</dbReference>
<dbReference type="InterPro" id="IPR008969">
    <property type="entry name" value="CarboxyPept-like_regulatory"/>
</dbReference>
<reference evidence="10" key="1">
    <citation type="submission" date="2011-09" db="EMBL/GenBank/DDBJ databases">
        <title>The permanent draft genome of Mucilaginibacter paludis DSM 18603.</title>
        <authorList>
            <consortium name="US DOE Joint Genome Institute (JGI-PGF)"/>
            <person name="Lucas S."/>
            <person name="Han J."/>
            <person name="Lapidus A."/>
            <person name="Bruce D."/>
            <person name="Goodwin L."/>
            <person name="Pitluck S."/>
            <person name="Peters L."/>
            <person name="Kyrpides N."/>
            <person name="Mavromatis K."/>
            <person name="Ivanova N."/>
            <person name="Mikhailova N."/>
            <person name="Held B."/>
            <person name="Detter J.C."/>
            <person name="Tapia R."/>
            <person name="Han C."/>
            <person name="Land M."/>
            <person name="Hauser L."/>
            <person name="Markowitz V."/>
            <person name="Cheng J.-F."/>
            <person name="Hugenholtz P."/>
            <person name="Woyke T."/>
            <person name="Wu D."/>
            <person name="Tindall B."/>
            <person name="Brambilla E."/>
            <person name="Klenk H.-P."/>
            <person name="Eisen J.A."/>
        </authorList>
    </citation>
    <scope>NUCLEOTIDE SEQUENCE [LARGE SCALE GENOMIC DNA]</scope>
    <source>
        <strain evidence="10">DSM 18603</strain>
    </source>
</reference>
<dbReference type="GO" id="GO:0009279">
    <property type="term" value="C:cell outer membrane"/>
    <property type="evidence" value="ECO:0007669"/>
    <property type="project" value="UniProtKB-SubCell"/>
</dbReference>
<dbReference type="InterPro" id="IPR036942">
    <property type="entry name" value="Beta-barrel_TonB_sf"/>
</dbReference>
<dbReference type="FunFam" id="2.170.130.10:FF:000003">
    <property type="entry name" value="SusC/RagA family TonB-linked outer membrane protein"/>
    <property type="match status" value="1"/>
</dbReference>
<dbReference type="RefSeq" id="WP_008508577.1">
    <property type="nucleotide sequence ID" value="NZ_CM001403.1"/>
</dbReference>
<keyword evidence="2 7" id="KW-0813">Transport</keyword>
<feature type="domain" description="TonB-dependent receptor plug" evidence="9">
    <location>
        <begin position="120"/>
        <end position="225"/>
    </location>
</feature>
<sequence length="1031" mass="114209">MKKIVYLIFIFLVSFNASLLAQNSSKITITGTVMDEQGKELPGVTIFLKANPKTGTTSDMDGRFRIANIDKNSTIVFTMISYERYELTPGASKEKVKIVLKEKITSFNEVQVVSLGTQRKITTTGAVSTINVKDLQVPATSLSNMLGGRVPGIVSVTRSGEPGNDFSEFWIRGISTFGASSSALILIDGVEGNLNNVDPSDIESFSVLKDASATAVYGIRGANGVVVINTKRGKAGNLKLNFKANSTLTQSARMPDYVDAGTYAQLANEARVVRGLTPVYTPTEVTLFKSGLDPDLYPNTNWRDVILKDYSRYSQYNLNASGGGTSARYYMSLGYMNKEGIFNQDKSANKYDVNTNYNKYNFRANIDIDLTKTTKLALNLDDAIVLQNAPAYSSDNSYLWTSQASITPVSIPLRYSNGQLAAFGSSGTSLSPYALLNYTGFKKTNSNTVNAKLSLQQDLQFITPGLTAKGLFSWTFYGTNTATHGKIGEAAYIANGRANDGSLITTRTVASSDAGYSQSSLITRQMYIEGQLNYNRVVNKDHTFTGLVHVYRQEDITSSVTAYELPYMSIIPLRYQALSGRVTYSYKDTYLFEANAGYSGSETFKPGDQYGFFPALSAGWIPTQYEWVKNNLRFIDYFKIRGSWGKVGNSQITNSNGLLVRFPYQTILTSGSNDWGTTLTESKVGTDGLKWQTSTKYDLGLDVKFLKEKFELTIDGFLTKAKDIYQQRVTIPNEVGVAQAPYLNVGSMDSWGADGNLNYLQPLGKNFTLNLRGNFTFARNKVTHWEQTGISYPYQSYTDVPYGVQRGLIALGLFKNQADIANSPIQTFTNNYQPGDIKYKDVNGDGVINNDDVVPLNYSNVPRVIYGFAASLTWKKWTFNIFFTGQNQVSYFLGGDGYYPFQGGTTGNVLSIVADQGNRWTPASYSGTTATENPNARFPRLTYGQNLNNNQASTFWQADASFLRLKNAEIDYRWETPFLKRYGISSATFSFVGDNLAVWDKVKLWDPEQASSNGAVYPLQRMYTLQMFLSF</sequence>
<dbReference type="Gene3D" id="2.40.170.20">
    <property type="entry name" value="TonB-dependent receptor, beta-barrel domain"/>
    <property type="match status" value="1"/>
</dbReference>
<dbReference type="InterPro" id="IPR012910">
    <property type="entry name" value="Plug_dom"/>
</dbReference>
<dbReference type="eggNOG" id="COG1629">
    <property type="taxonomic scope" value="Bacteria"/>
</dbReference>
<proteinExistence type="inferred from homology"/>
<feature type="signal peptide" evidence="8">
    <location>
        <begin position="1"/>
        <end position="21"/>
    </location>
</feature>
<dbReference type="PROSITE" id="PS00018">
    <property type="entry name" value="EF_HAND_1"/>
    <property type="match status" value="1"/>
</dbReference>
<dbReference type="STRING" id="714943.Mucpa_3830"/>
<evidence type="ECO:0000256" key="1">
    <source>
        <dbReference type="ARBA" id="ARBA00004571"/>
    </source>
</evidence>
<dbReference type="InterPro" id="IPR039426">
    <property type="entry name" value="TonB-dep_rcpt-like"/>
</dbReference>
<dbReference type="NCBIfam" id="TIGR04057">
    <property type="entry name" value="SusC_RagA_signa"/>
    <property type="match status" value="1"/>
</dbReference>
<dbReference type="InterPro" id="IPR023996">
    <property type="entry name" value="TonB-dep_OMP_SusC/RagA"/>
</dbReference>
<gene>
    <name evidence="10" type="ORF">Mucpa_3830</name>
</gene>
<name>H1Y2E6_9SPHI</name>
<evidence type="ECO:0000313" key="11">
    <source>
        <dbReference type="Proteomes" id="UP000002774"/>
    </source>
</evidence>
<dbReference type="SUPFAM" id="SSF56935">
    <property type="entry name" value="Porins"/>
    <property type="match status" value="1"/>
</dbReference>
<dbReference type="AlphaFoldDB" id="H1Y2E6"/>
<feature type="chain" id="PRO_5003556984" evidence="8">
    <location>
        <begin position="22"/>
        <end position="1031"/>
    </location>
</feature>
<protein>
    <submittedName>
        <fullName evidence="10">TonB-dependent receptor plug</fullName>
    </submittedName>
</protein>
<evidence type="ECO:0000256" key="3">
    <source>
        <dbReference type="ARBA" id="ARBA00022452"/>
    </source>
</evidence>
<dbReference type="SUPFAM" id="SSF49464">
    <property type="entry name" value="Carboxypeptidase regulatory domain-like"/>
    <property type="match status" value="1"/>
</dbReference>
<dbReference type="Proteomes" id="UP000002774">
    <property type="component" value="Chromosome"/>
</dbReference>
<dbReference type="InterPro" id="IPR018247">
    <property type="entry name" value="EF_Hand_1_Ca_BS"/>
</dbReference>
<comment type="subcellular location">
    <subcellularLocation>
        <location evidence="1 7">Cell outer membrane</location>
        <topology evidence="1 7">Multi-pass membrane protein</topology>
    </subcellularLocation>
</comment>
<dbReference type="OrthoDB" id="603589at2"/>
<evidence type="ECO:0000256" key="4">
    <source>
        <dbReference type="ARBA" id="ARBA00022692"/>
    </source>
</evidence>
<dbReference type="Pfam" id="PF13715">
    <property type="entry name" value="CarbopepD_reg_2"/>
    <property type="match status" value="1"/>
</dbReference>
<dbReference type="PROSITE" id="PS52016">
    <property type="entry name" value="TONB_DEPENDENT_REC_3"/>
    <property type="match status" value="1"/>
</dbReference>
<comment type="similarity">
    <text evidence="7">Belongs to the TonB-dependent receptor family.</text>
</comment>
<keyword evidence="3 7" id="KW-1134">Transmembrane beta strand</keyword>
<dbReference type="InterPro" id="IPR023997">
    <property type="entry name" value="TonB-dep_OMP_SusC/RagA_CS"/>
</dbReference>
<keyword evidence="10" id="KW-0675">Receptor</keyword>
<keyword evidence="5 7" id="KW-0472">Membrane</keyword>
<evidence type="ECO:0000256" key="5">
    <source>
        <dbReference type="ARBA" id="ARBA00023136"/>
    </source>
</evidence>
<evidence type="ECO:0000256" key="8">
    <source>
        <dbReference type="SAM" id="SignalP"/>
    </source>
</evidence>